<dbReference type="EMBL" id="CP014160">
    <property type="protein sequence ID" value="AMB94666.1"/>
    <property type="molecule type" value="Genomic_DNA"/>
</dbReference>
<evidence type="ECO:0000313" key="13">
    <source>
        <dbReference type="EMBL" id="PKZ23336.1"/>
    </source>
</evidence>
<dbReference type="Gene3D" id="3.40.50.300">
    <property type="entry name" value="P-loop containing nucleotide triphosphate hydrolases"/>
    <property type="match status" value="1"/>
</dbReference>
<dbReference type="InterPro" id="IPR003593">
    <property type="entry name" value="AAA+_ATPase"/>
</dbReference>
<evidence type="ECO:0000256" key="7">
    <source>
        <dbReference type="ARBA" id="ARBA00022989"/>
    </source>
</evidence>
<dbReference type="SUPFAM" id="SSF52540">
    <property type="entry name" value="P-loop containing nucleoside triphosphate hydrolases"/>
    <property type="match status" value="1"/>
</dbReference>
<evidence type="ECO:0000256" key="5">
    <source>
        <dbReference type="ARBA" id="ARBA00022741"/>
    </source>
</evidence>
<evidence type="ECO:0000313" key="14">
    <source>
        <dbReference type="Proteomes" id="UP000069912"/>
    </source>
</evidence>
<reference evidence="13 15" key="3">
    <citation type="submission" date="2017-12" db="EMBL/GenBank/DDBJ databases">
        <title>Phylogenetic diversity of female urinary microbiome.</title>
        <authorList>
            <person name="Thomas-White K."/>
            <person name="Wolfe A.J."/>
        </authorList>
    </citation>
    <scope>NUCLEOTIDE SEQUENCE [LARGE SCALE GENOMIC DNA]</scope>
    <source>
        <strain evidence="13 15">UMB0139</strain>
    </source>
</reference>
<dbReference type="Pfam" id="PF00664">
    <property type="entry name" value="ABC_membrane"/>
    <property type="match status" value="1"/>
</dbReference>
<sequence length="577" mass="62816">MRVIDVLKENKWRALTGFIFKSLEAILELLVPFLMAHIINYGIHTGNLDYIKSRGIFLFILPLCGYLLALVCQWFASLVSQSTGTKLRSLLFDQLNRLDLQQSQSLGASSIANRMINDTHNIQVCIAMAIRLASRCPVLLVGAMVMSFIVSPQLAPIFILGGLVLGTILSLITLASNRILAGIQKALDYLGQLFAENLSGMRDIRSFASQKREVQRFEEANQDWRDQQAALARVQSLANPASLFVVNLLIALILYFGGGLVNRGAFQQGEVIALVNYMNTILLALNVLVQVLVMISRGVAGIQRVDELLALEPSIVDPVPSQYPPVHPEEPALAIKIDQLSFAYGQKAVLKNIDLNLAPGGFYAIVGPTAAGKSTLIHLLERFYEPSSGQIFLNGQDTQEMALTELRQMISLVPQRASLLTGTIRSNLLLGKADATDEELWRALEDAQAAHFVSQLDGGLDAPVSQGGKNFSGGQRQRLTIARALVKEAGLLILDDALSALDFATEARIRSTLAQKSASVLLVSQRLASVLEADQIIVLNYGQVEAVGKHDELLAQSPSYYAMAKSQKLVEGGESLA</sequence>
<dbReference type="InterPro" id="IPR036640">
    <property type="entry name" value="ABC1_TM_sf"/>
</dbReference>
<dbReference type="PROSITE" id="PS50929">
    <property type="entry name" value="ABC_TM1F"/>
    <property type="match status" value="1"/>
</dbReference>
<evidence type="ECO:0000256" key="1">
    <source>
        <dbReference type="ARBA" id="ARBA00004651"/>
    </source>
</evidence>
<dbReference type="InterPro" id="IPR011527">
    <property type="entry name" value="ABC1_TM_dom"/>
</dbReference>
<dbReference type="InterPro" id="IPR027417">
    <property type="entry name" value="P-loop_NTPase"/>
</dbReference>
<accession>A0A0X8FC80</accession>
<evidence type="ECO:0000256" key="6">
    <source>
        <dbReference type="ARBA" id="ARBA00022840"/>
    </source>
</evidence>
<dbReference type="Gene3D" id="1.20.1560.10">
    <property type="entry name" value="ABC transporter type 1, transmembrane domain"/>
    <property type="match status" value="1"/>
</dbReference>
<evidence type="ECO:0000259" key="10">
    <source>
        <dbReference type="PROSITE" id="PS50893"/>
    </source>
</evidence>
<dbReference type="GO" id="GO:0016887">
    <property type="term" value="F:ATP hydrolysis activity"/>
    <property type="evidence" value="ECO:0007669"/>
    <property type="project" value="InterPro"/>
</dbReference>
<dbReference type="SMART" id="SM00382">
    <property type="entry name" value="AAA"/>
    <property type="match status" value="1"/>
</dbReference>
<dbReference type="InterPro" id="IPR003439">
    <property type="entry name" value="ABC_transporter-like_ATP-bd"/>
</dbReference>
<gene>
    <name evidence="12" type="ORF">AWM72_07810</name>
    <name evidence="13" type="ORF">CYJ28_01940</name>
</gene>
<keyword evidence="7 9" id="KW-1133">Transmembrane helix</keyword>
<dbReference type="KEGG" id="asan:AWM72_07810"/>
<feature type="transmembrane region" description="Helical" evidence="9">
    <location>
        <begin position="56"/>
        <end position="79"/>
    </location>
</feature>
<feature type="transmembrane region" description="Helical" evidence="9">
    <location>
        <begin position="132"/>
        <end position="151"/>
    </location>
</feature>
<feature type="transmembrane region" description="Helical" evidence="9">
    <location>
        <begin position="237"/>
        <end position="257"/>
    </location>
</feature>
<keyword evidence="14" id="KW-1185">Reference proteome</keyword>
<dbReference type="PROSITE" id="PS50893">
    <property type="entry name" value="ABC_TRANSPORTER_2"/>
    <property type="match status" value="1"/>
</dbReference>
<protein>
    <submittedName>
        <fullName evidence="13">ABC transporter ATP-binding protein</fullName>
    </submittedName>
    <submittedName>
        <fullName evidence="12">ABC transporter permease</fullName>
    </submittedName>
</protein>
<feature type="domain" description="ABC transmembrane type-1" evidence="11">
    <location>
        <begin position="15"/>
        <end position="297"/>
    </location>
</feature>
<dbReference type="GO" id="GO:0005886">
    <property type="term" value="C:plasma membrane"/>
    <property type="evidence" value="ECO:0007669"/>
    <property type="project" value="UniProtKB-SubCell"/>
</dbReference>
<keyword evidence="3" id="KW-1003">Cell membrane</keyword>
<keyword evidence="2" id="KW-0813">Transport</keyword>
<evidence type="ECO:0000256" key="9">
    <source>
        <dbReference type="SAM" id="Phobius"/>
    </source>
</evidence>
<dbReference type="InterPro" id="IPR017871">
    <property type="entry name" value="ABC_transporter-like_CS"/>
</dbReference>
<reference evidence="12 14" key="1">
    <citation type="journal article" date="2016" name="Genome Announc.">
        <title>Complete Genome Sequences of Aerococcus christensenii CCUG 28831T, Aerococcus sanguinicola CCUG 43001T, Aerococcus urinae CCUG 36881T, Aerococcus urinaeequi CCUG 28094T, Aerococcus urinaehominis CCUG 42038 BT, and Aerococcus viridans CCUG 4311T.</title>
        <authorList>
            <person name="Carkaci D."/>
            <person name="Dargis R."/>
            <person name="Nielsen X.C."/>
            <person name="Skovgaard O."/>
            <person name="Fuursted K."/>
            <person name="Christensen J.J."/>
        </authorList>
    </citation>
    <scope>NUCLEOTIDE SEQUENCE [LARGE SCALE GENOMIC DNA]</scope>
    <source>
        <strain evidence="12 14">CCUG43001</strain>
    </source>
</reference>
<keyword evidence="5" id="KW-0547">Nucleotide-binding</keyword>
<dbReference type="OrthoDB" id="9770415at2"/>
<reference evidence="14" key="2">
    <citation type="submission" date="2016-01" db="EMBL/GenBank/DDBJ databases">
        <title>Six Aerococcus type strain genome sequencing and assembly using PacBio and Illumina Hiseq.</title>
        <authorList>
            <person name="Carkaci D."/>
            <person name="Dargis R."/>
            <person name="Nielsen X.C."/>
            <person name="Skovgaard O."/>
            <person name="Fuursted K."/>
            <person name="Christensen J.J."/>
        </authorList>
    </citation>
    <scope>NUCLEOTIDE SEQUENCE [LARGE SCALE GENOMIC DNA]</scope>
    <source>
        <strain evidence="14">CCUG43001</strain>
    </source>
</reference>
<dbReference type="Pfam" id="PF00005">
    <property type="entry name" value="ABC_tran"/>
    <property type="match status" value="1"/>
</dbReference>
<evidence type="ECO:0000313" key="15">
    <source>
        <dbReference type="Proteomes" id="UP000234239"/>
    </source>
</evidence>
<dbReference type="SUPFAM" id="SSF90123">
    <property type="entry name" value="ABC transporter transmembrane region"/>
    <property type="match status" value="1"/>
</dbReference>
<keyword evidence="8 9" id="KW-0472">Membrane</keyword>
<feature type="domain" description="ABC transporter" evidence="10">
    <location>
        <begin position="335"/>
        <end position="566"/>
    </location>
</feature>
<keyword evidence="6 13" id="KW-0067">ATP-binding</keyword>
<proteinExistence type="predicted"/>
<evidence type="ECO:0000256" key="2">
    <source>
        <dbReference type="ARBA" id="ARBA00022448"/>
    </source>
</evidence>
<dbReference type="AlphaFoldDB" id="A0A0X8FC80"/>
<dbReference type="Proteomes" id="UP000234239">
    <property type="component" value="Unassembled WGS sequence"/>
</dbReference>
<feature type="transmembrane region" description="Helical" evidence="9">
    <location>
        <begin position="12"/>
        <end position="36"/>
    </location>
</feature>
<dbReference type="GO" id="GO:0015421">
    <property type="term" value="F:ABC-type oligopeptide transporter activity"/>
    <property type="evidence" value="ECO:0007669"/>
    <property type="project" value="TreeGrafter"/>
</dbReference>
<dbReference type="EMBL" id="PKGY01000001">
    <property type="protein sequence ID" value="PKZ23336.1"/>
    <property type="molecule type" value="Genomic_DNA"/>
</dbReference>
<dbReference type="Proteomes" id="UP000069912">
    <property type="component" value="Chromosome"/>
</dbReference>
<feature type="transmembrane region" description="Helical" evidence="9">
    <location>
        <begin position="277"/>
        <end position="295"/>
    </location>
</feature>
<evidence type="ECO:0000256" key="4">
    <source>
        <dbReference type="ARBA" id="ARBA00022692"/>
    </source>
</evidence>
<organism evidence="12 14">
    <name type="scientific">Aerococcus sanguinicola</name>
    <dbReference type="NCBI Taxonomy" id="119206"/>
    <lineage>
        <taxon>Bacteria</taxon>
        <taxon>Bacillati</taxon>
        <taxon>Bacillota</taxon>
        <taxon>Bacilli</taxon>
        <taxon>Lactobacillales</taxon>
        <taxon>Aerococcaceae</taxon>
        <taxon>Aerococcus</taxon>
    </lineage>
</organism>
<dbReference type="PROSITE" id="PS00211">
    <property type="entry name" value="ABC_TRANSPORTER_1"/>
    <property type="match status" value="1"/>
</dbReference>
<name>A0A0X8FC80_9LACT</name>
<evidence type="ECO:0000256" key="3">
    <source>
        <dbReference type="ARBA" id="ARBA00022475"/>
    </source>
</evidence>
<dbReference type="RefSeq" id="WP_067975887.1">
    <property type="nucleotide sequence ID" value="NZ_CAJHKM010000002.1"/>
</dbReference>
<keyword evidence="4 9" id="KW-0812">Transmembrane</keyword>
<dbReference type="GO" id="GO:0005524">
    <property type="term" value="F:ATP binding"/>
    <property type="evidence" value="ECO:0007669"/>
    <property type="project" value="UniProtKB-KW"/>
</dbReference>
<evidence type="ECO:0000313" key="12">
    <source>
        <dbReference type="EMBL" id="AMB94666.1"/>
    </source>
</evidence>
<evidence type="ECO:0000256" key="8">
    <source>
        <dbReference type="ARBA" id="ARBA00023136"/>
    </source>
</evidence>
<dbReference type="InterPro" id="IPR039421">
    <property type="entry name" value="Type_1_exporter"/>
</dbReference>
<feature type="transmembrane region" description="Helical" evidence="9">
    <location>
        <begin position="157"/>
        <end position="175"/>
    </location>
</feature>
<dbReference type="PANTHER" id="PTHR43394">
    <property type="entry name" value="ATP-DEPENDENT PERMEASE MDL1, MITOCHONDRIAL"/>
    <property type="match status" value="1"/>
</dbReference>
<dbReference type="PANTHER" id="PTHR43394:SF1">
    <property type="entry name" value="ATP-BINDING CASSETTE SUB-FAMILY B MEMBER 10, MITOCHONDRIAL"/>
    <property type="match status" value="1"/>
</dbReference>
<dbReference type="FunFam" id="3.40.50.300:FF:000854">
    <property type="entry name" value="Multidrug ABC transporter ATP-binding protein"/>
    <property type="match status" value="1"/>
</dbReference>
<dbReference type="GeneID" id="92903971"/>
<dbReference type="CDD" id="cd18548">
    <property type="entry name" value="ABC_6TM_Tm287_like"/>
    <property type="match status" value="1"/>
</dbReference>
<evidence type="ECO:0000259" key="11">
    <source>
        <dbReference type="PROSITE" id="PS50929"/>
    </source>
</evidence>
<comment type="subcellular location">
    <subcellularLocation>
        <location evidence="1">Cell membrane</location>
        <topology evidence="1">Multi-pass membrane protein</topology>
    </subcellularLocation>
</comment>